<dbReference type="AlphaFoldDB" id="A0A6A6FNU8"/>
<name>A0A6A6FNU8_9PEZI</name>
<evidence type="ECO:0000313" key="2">
    <source>
        <dbReference type="Proteomes" id="UP000799539"/>
    </source>
</evidence>
<protein>
    <recommendedName>
        <fullName evidence="3">Fucose-specific lectin</fullName>
    </recommendedName>
</protein>
<accession>A0A6A6FNU8</accession>
<keyword evidence="2" id="KW-1185">Reference proteome</keyword>
<dbReference type="EMBL" id="ML992666">
    <property type="protein sequence ID" value="KAF2215081.1"/>
    <property type="molecule type" value="Genomic_DNA"/>
</dbReference>
<gene>
    <name evidence="1" type="ORF">CERZMDRAFT_105021</name>
</gene>
<organism evidence="1 2">
    <name type="scientific">Cercospora zeae-maydis SCOH1-5</name>
    <dbReference type="NCBI Taxonomy" id="717836"/>
    <lineage>
        <taxon>Eukaryota</taxon>
        <taxon>Fungi</taxon>
        <taxon>Dikarya</taxon>
        <taxon>Ascomycota</taxon>
        <taxon>Pezizomycotina</taxon>
        <taxon>Dothideomycetes</taxon>
        <taxon>Dothideomycetidae</taxon>
        <taxon>Mycosphaerellales</taxon>
        <taxon>Mycosphaerellaceae</taxon>
        <taxon>Cercospora</taxon>
    </lineage>
</organism>
<sequence>MSTPKAPAAFTSVQAQGGRSLILYVDEEKTIHGWLQKSKNVEKYYKDPPSSVDAKKHYLYNRVPYSESEVLLENGNIIKTASPDLTVVTLMSGGQKKYYQIRVYYADENQILSELCMDLDPTSFKPVDLSAKGESEDGNWYKGKLGEHGIKVEEGTAISAHVTKKDGQDHSIKVYHFAANPNTGKGYGQNGRPSVAWITLDYADGWLTTNSGV</sequence>
<reference evidence="1" key="1">
    <citation type="journal article" date="2020" name="Stud. Mycol.">
        <title>101 Dothideomycetes genomes: a test case for predicting lifestyles and emergence of pathogens.</title>
        <authorList>
            <person name="Haridas S."/>
            <person name="Albert R."/>
            <person name="Binder M."/>
            <person name="Bloem J."/>
            <person name="Labutti K."/>
            <person name="Salamov A."/>
            <person name="Andreopoulos B."/>
            <person name="Baker S."/>
            <person name="Barry K."/>
            <person name="Bills G."/>
            <person name="Bluhm B."/>
            <person name="Cannon C."/>
            <person name="Castanera R."/>
            <person name="Culley D."/>
            <person name="Daum C."/>
            <person name="Ezra D."/>
            <person name="Gonzalez J."/>
            <person name="Henrissat B."/>
            <person name="Kuo A."/>
            <person name="Liang C."/>
            <person name="Lipzen A."/>
            <person name="Lutzoni F."/>
            <person name="Magnuson J."/>
            <person name="Mondo S."/>
            <person name="Nolan M."/>
            <person name="Ohm R."/>
            <person name="Pangilinan J."/>
            <person name="Park H.-J."/>
            <person name="Ramirez L."/>
            <person name="Alfaro M."/>
            <person name="Sun H."/>
            <person name="Tritt A."/>
            <person name="Yoshinaga Y."/>
            <person name="Zwiers L.-H."/>
            <person name="Turgeon B."/>
            <person name="Goodwin S."/>
            <person name="Spatafora J."/>
            <person name="Crous P."/>
            <person name="Grigoriev I."/>
        </authorList>
    </citation>
    <scope>NUCLEOTIDE SEQUENCE</scope>
    <source>
        <strain evidence="1">SCOH1-5</strain>
    </source>
</reference>
<dbReference type="Proteomes" id="UP000799539">
    <property type="component" value="Unassembled WGS sequence"/>
</dbReference>
<evidence type="ECO:0000313" key="1">
    <source>
        <dbReference type="EMBL" id="KAF2215081.1"/>
    </source>
</evidence>
<proteinExistence type="predicted"/>
<dbReference type="Gene3D" id="2.120.10.70">
    <property type="entry name" value="Fucose-specific lectin"/>
    <property type="match status" value="1"/>
</dbReference>
<evidence type="ECO:0008006" key="3">
    <source>
        <dbReference type="Google" id="ProtNLM"/>
    </source>
</evidence>
<dbReference type="OrthoDB" id="3647820at2759"/>